<organism evidence="3 4">
    <name type="scientific">Lasiosphaeris hirsuta</name>
    <dbReference type="NCBI Taxonomy" id="260670"/>
    <lineage>
        <taxon>Eukaryota</taxon>
        <taxon>Fungi</taxon>
        <taxon>Dikarya</taxon>
        <taxon>Ascomycota</taxon>
        <taxon>Pezizomycotina</taxon>
        <taxon>Sordariomycetes</taxon>
        <taxon>Sordariomycetidae</taxon>
        <taxon>Sordariales</taxon>
        <taxon>Lasiosphaeriaceae</taxon>
        <taxon>Lasiosphaeris</taxon>
    </lineage>
</organism>
<comment type="caution">
    <text evidence="3">The sequence shown here is derived from an EMBL/GenBank/DDBJ whole genome shotgun (WGS) entry which is preliminary data.</text>
</comment>
<dbReference type="Proteomes" id="UP001172102">
    <property type="component" value="Unassembled WGS sequence"/>
</dbReference>
<evidence type="ECO:0000313" key="3">
    <source>
        <dbReference type="EMBL" id="KAK0705663.1"/>
    </source>
</evidence>
<accession>A0AA40DMV4</accession>
<evidence type="ECO:0000259" key="2">
    <source>
        <dbReference type="PROSITE" id="PS50011"/>
    </source>
</evidence>
<dbReference type="Gene3D" id="1.10.510.10">
    <property type="entry name" value="Transferase(Phosphotransferase) domain 1"/>
    <property type="match status" value="1"/>
</dbReference>
<dbReference type="InterPro" id="IPR011009">
    <property type="entry name" value="Kinase-like_dom_sf"/>
</dbReference>
<feature type="compositionally biased region" description="Basic and acidic residues" evidence="1">
    <location>
        <begin position="34"/>
        <end position="43"/>
    </location>
</feature>
<protein>
    <recommendedName>
        <fullName evidence="2">Protein kinase domain-containing protein</fullName>
    </recommendedName>
</protein>
<dbReference type="AlphaFoldDB" id="A0AA40DMV4"/>
<evidence type="ECO:0000313" key="4">
    <source>
        <dbReference type="Proteomes" id="UP001172102"/>
    </source>
</evidence>
<dbReference type="InterPro" id="IPR000719">
    <property type="entry name" value="Prot_kinase_dom"/>
</dbReference>
<dbReference type="EMBL" id="JAUKUA010000007">
    <property type="protein sequence ID" value="KAK0705663.1"/>
    <property type="molecule type" value="Genomic_DNA"/>
</dbReference>
<dbReference type="GO" id="GO:0005524">
    <property type="term" value="F:ATP binding"/>
    <property type="evidence" value="ECO:0007669"/>
    <property type="project" value="InterPro"/>
</dbReference>
<dbReference type="GO" id="GO:0004674">
    <property type="term" value="F:protein serine/threonine kinase activity"/>
    <property type="evidence" value="ECO:0007669"/>
    <property type="project" value="TreeGrafter"/>
</dbReference>
<dbReference type="SUPFAM" id="SSF56112">
    <property type="entry name" value="Protein kinase-like (PK-like)"/>
    <property type="match status" value="1"/>
</dbReference>
<feature type="region of interest" description="Disordered" evidence="1">
    <location>
        <begin position="23"/>
        <end position="49"/>
    </location>
</feature>
<feature type="domain" description="Protein kinase" evidence="2">
    <location>
        <begin position="199"/>
        <end position="547"/>
    </location>
</feature>
<name>A0AA40DMV4_9PEZI</name>
<evidence type="ECO:0000256" key="1">
    <source>
        <dbReference type="SAM" id="MobiDB-lite"/>
    </source>
</evidence>
<dbReference type="PANTHER" id="PTHR44329">
    <property type="entry name" value="SERINE/THREONINE-PROTEIN KINASE TNNI3K-RELATED"/>
    <property type="match status" value="1"/>
</dbReference>
<dbReference type="PROSITE" id="PS50011">
    <property type="entry name" value="PROTEIN_KINASE_DOM"/>
    <property type="match status" value="1"/>
</dbReference>
<keyword evidence="4" id="KW-1185">Reference proteome</keyword>
<reference evidence="3" key="1">
    <citation type="submission" date="2023-06" db="EMBL/GenBank/DDBJ databases">
        <title>Genome-scale phylogeny and comparative genomics of the fungal order Sordariales.</title>
        <authorList>
            <consortium name="Lawrence Berkeley National Laboratory"/>
            <person name="Hensen N."/>
            <person name="Bonometti L."/>
            <person name="Westerberg I."/>
            <person name="Brannstrom I.O."/>
            <person name="Guillou S."/>
            <person name="Cros-Aarteil S."/>
            <person name="Calhoun S."/>
            <person name="Haridas S."/>
            <person name="Kuo A."/>
            <person name="Mondo S."/>
            <person name="Pangilinan J."/>
            <person name="Riley R."/>
            <person name="Labutti K."/>
            <person name="Andreopoulos B."/>
            <person name="Lipzen A."/>
            <person name="Chen C."/>
            <person name="Yanf M."/>
            <person name="Daum C."/>
            <person name="Ng V."/>
            <person name="Clum A."/>
            <person name="Steindorff A."/>
            <person name="Ohm R."/>
            <person name="Martin F."/>
            <person name="Silar P."/>
            <person name="Natvig D."/>
            <person name="Lalanne C."/>
            <person name="Gautier V."/>
            <person name="Ament-Velasquez S.L."/>
            <person name="Kruys A."/>
            <person name="Hutchinson M.I."/>
            <person name="Powell A.J."/>
            <person name="Barry K."/>
            <person name="Miller A.N."/>
            <person name="Grigoriev I.V."/>
            <person name="Debuchy R."/>
            <person name="Gladieux P."/>
            <person name="Thoren M.H."/>
            <person name="Johannesson H."/>
        </authorList>
    </citation>
    <scope>NUCLEOTIDE SEQUENCE</scope>
    <source>
        <strain evidence="3">SMH4607-1</strain>
    </source>
</reference>
<sequence length="623" mass="70432">MDLTSDIFSDILSPLAAFVRHDVAPRTTPSPGTRARETEDPHMSDAGNWKTCPLNPQSRIDSLTSRVSPAWRVDGVDVDGRRVFAVPVFALGAPPLRIDVYLPPVEEYPYWLKDVLKPEAVIYAGKRGLHVQPVVQHVLRALEHWSSRMPDFERQYRNMPFGSQIIVSRVAARLDEMSADMHLCPDYDVEGAMMGVDVLQGMWGLEESAWPPVVEWTELRFKRQLHEAIALLEIPSLTGQGRDVVFKALVRDQRYMYNELKMLLTLRPHPNIVSRPLCVVVKRGRFGGRRGVCGFVIEYFPLGTLKERLLDAASGATPRIADEQRFRWSRQIAEALVHINAHPAGFYPDLKPDNVVLRESKDHDGDSEEAQLDVVLLDLEQRGGWFSWSPPEVANVEVLEILASGLSDDEEDIREEIARELGMYIPGWAPTSQQDRYHNAEGGFSAPWRALLQERQQGTLGLERAQVFMLGKLLWCIFEGTPLVRCGIDHELLRDNGFRSELGGQAFPGFRKTPSEVRDLIRRCTEGAPEWEDDQRRRGVALWQGKLVSAVGSRDLETAMDSAAETRETASKWWNGEVEQARRFLQSRVANGEDDSVLAAAKKRPTMAEVLDEIVRFEGRRAK</sequence>
<proteinExistence type="predicted"/>
<gene>
    <name evidence="3" type="ORF">B0H67DRAFT_389061</name>
</gene>
<dbReference type="InterPro" id="IPR051681">
    <property type="entry name" value="Ser/Thr_Kinases-Pseudokinases"/>
</dbReference>